<dbReference type="GO" id="GO:0060385">
    <property type="term" value="P:axonogenesis involved in innervation"/>
    <property type="evidence" value="ECO:0007669"/>
    <property type="project" value="Ensembl"/>
</dbReference>
<name>A0A3Q3BCE5_KRYMA</name>
<dbReference type="GO" id="GO:0007155">
    <property type="term" value="P:cell adhesion"/>
    <property type="evidence" value="ECO:0007669"/>
    <property type="project" value="UniProtKB-KW"/>
</dbReference>
<dbReference type="InterPro" id="IPR051116">
    <property type="entry name" value="Surface_Rcpt/Adhesion_Mol"/>
</dbReference>
<dbReference type="InterPro" id="IPR036179">
    <property type="entry name" value="Ig-like_dom_sf"/>
</dbReference>
<dbReference type="Pfam" id="PF08205">
    <property type="entry name" value="C2-set_2"/>
    <property type="match status" value="2"/>
</dbReference>
<evidence type="ECO:0000256" key="13">
    <source>
        <dbReference type="ARBA" id="ARBA00023180"/>
    </source>
</evidence>
<keyword evidence="18" id="KW-0732">Signal</keyword>
<feature type="domain" description="Ig-like" evidence="19">
    <location>
        <begin position="127"/>
        <end position="231"/>
    </location>
</feature>
<dbReference type="PANTHER" id="PTHR11973">
    <property type="entry name" value="CELL SURFACE GLYCOPROTEIN MUC18-RELATED"/>
    <property type="match status" value="1"/>
</dbReference>
<evidence type="ECO:0000259" key="19">
    <source>
        <dbReference type="PROSITE" id="PS50835"/>
    </source>
</evidence>
<evidence type="ECO:0000256" key="2">
    <source>
        <dbReference type="ARBA" id="ARBA00004279"/>
    </source>
</evidence>
<dbReference type="KEGG" id="kmr:108248442"/>
<keyword evidence="21" id="KW-1185">Reference proteome</keyword>
<dbReference type="CTD" id="30194"/>
<dbReference type="Pfam" id="PF07686">
    <property type="entry name" value="V-set"/>
    <property type="match status" value="1"/>
</dbReference>
<evidence type="ECO:0000256" key="16">
    <source>
        <dbReference type="SAM" id="MobiDB-lite"/>
    </source>
</evidence>
<evidence type="ECO:0000256" key="6">
    <source>
        <dbReference type="ARBA" id="ARBA00022737"/>
    </source>
</evidence>
<keyword evidence="12" id="KW-1015">Disulfide bond</keyword>
<keyword evidence="4" id="KW-1003">Cell membrane</keyword>
<evidence type="ECO:0000256" key="4">
    <source>
        <dbReference type="ARBA" id="ARBA00022475"/>
    </source>
</evidence>
<organism evidence="20 21">
    <name type="scientific">Kryptolebias marmoratus</name>
    <name type="common">Mangrove killifish</name>
    <name type="synonym">Rivulus marmoratus</name>
    <dbReference type="NCBI Taxonomy" id="37003"/>
    <lineage>
        <taxon>Eukaryota</taxon>
        <taxon>Metazoa</taxon>
        <taxon>Chordata</taxon>
        <taxon>Craniata</taxon>
        <taxon>Vertebrata</taxon>
        <taxon>Euteleostomi</taxon>
        <taxon>Actinopterygii</taxon>
        <taxon>Neopterygii</taxon>
        <taxon>Teleostei</taxon>
        <taxon>Neoteleostei</taxon>
        <taxon>Acanthomorphata</taxon>
        <taxon>Ovalentaria</taxon>
        <taxon>Atherinomorphae</taxon>
        <taxon>Cyprinodontiformes</taxon>
        <taxon>Rivulidae</taxon>
        <taxon>Kryptolebias</taxon>
    </lineage>
</organism>
<evidence type="ECO:0000256" key="18">
    <source>
        <dbReference type="SAM" id="SignalP"/>
    </source>
</evidence>
<reference evidence="20" key="1">
    <citation type="submission" date="2025-08" db="UniProtKB">
        <authorList>
            <consortium name="Ensembl"/>
        </authorList>
    </citation>
    <scope>IDENTIFICATION</scope>
</reference>
<dbReference type="InterPro" id="IPR013162">
    <property type="entry name" value="CD80_C2-set"/>
</dbReference>
<dbReference type="Gene3D" id="2.60.40.10">
    <property type="entry name" value="Immunoglobulins"/>
    <property type="match status" value="5"/>
</dbReference>
<dbReference type="CDD" id="cd00096">
    <property type="entry name" value="Ig"/>
    <property type="match status" value="1"/>
</dbReference>
<dbReference type="GO" id="GO:0002250">
    <property type="term" value="P:adaptive immune response"/>
    <property type="evidence" value="ECO:0007669"/>
    <property type="project" value="UniProtKB-KW"/>
</dbReference>
<feature type="transmembrane region" description="Helical" evidence="17">
    <location>
        <begin position="503"/>
        <end position="525"/>
    </location>
</feature>
<feature type="chain" id="PRO_5018658371" evidence="18">
    <location>
        <begin position="20"/>
        <end position="559"/>
    </location>
</feature>
<keyword evidence="8" id="KW-0130">Cell adhesion</keyword>
<dbReference type="PANTHER" id="PTHR11973:SF2">
    <property type="entry name" value="CD166 ANTIGEN"/>
    <property type="match status" value="1"/>
</dbReference>
<keyword evidence="9 17" id="KW-1133">Transmembrane helix</keyword>
<proteinExistence type="predicted"/>
<dbReference type="OMA" id="FACSVTY"/>
<dbReference type="GO" id="GO:0030424">
    <property type="term" value="C:axon"/>
    <property type="evidence" value="ECO:0007669"/>
    <property type="project" value="UniProtKB-SubCell"/>
</dbReference>
<dbReference type="PROSITE" id="PS50835">
    <property type="entry name" value="IG_LIKE"/>
    <property type="match status" value="5"/>
</dbReference>
<keyword evidence="10" id="KW-1064">Adaptive immunity</keyword>
<keyword evidence="14" id="KW-0966">Cell projection</keyword>
<dbReference type="GeneID" id="108248442"/>
<evidence type="ECO:0000256" key="5">
    <source>
        <dbReference type="ARBA" id="ARBA00022692"/>
    </source>
</evidence>
<dbReference type="InterPro" id="IPR003599">
    <property type="entry name" value="Ig_sub"/>
</dbReference>
<dbReference type="OrthoDB" id="9945628at2759"/>
<evidence type="ECO:0000256" key="10">
    <source>
        <dbReference type="ARBA" id="ARBA00023130"/>
    </source>
</evidence>
<feature type="signal peptide" evidence="18">
    <location>
        <begin position="1"/>
        <end position="19"/>
    </location>
</feature>
<evidence type="ECO:0000256" key="11">
    <source>
        <dbReference type="ARBA" id="ARBA00023136"/>
    </source>
</evidence>
<evidence type="ECO:0000256" key="12">
    <source>
        <dbReference type="ARBA" id="ARBA00023157"/>
    </source>
</evidence>
<comment type="subcellular location">
    <subcellularLocation>
        <location evidence="1">Cell membrane</location>
        <topology evidence="1">Single-pass type I membrane protein</topology>
    </subcellularLocation>
    <subcellularLocation>
        <location evidence="3">Cell projection</location>
        <location evidence="3">Axon</location>
    </subcellularLocation>
    <subcellularLocation>
        <location evidence="2">Cell projection</location>
        <location evidence="2">Dendrite</location>
    </subcellularLocation>
</comment>
<evidence type="ECO:0000256" key="1">
    <source>
        <dbReference type="ARBA" id="ARBA00004251"/>
    </source>
</evidence>
<evidence type="ECO:0000256" key="14">
    <source>
        <dbReference type="ARBA" id="ARBA00023273"/>
    </source>
</evidence>
<keyword evidence="6" id="KW-0677">Repeat</keyword>
<dbReference type="GeneTree" id="ENSGT00940000156881"/>
<dbReference type="SUPFAM" id="SSF48726">
    <property type="entry name" value="Immunoglobulin"/>
    <property type="match status" value="4"/>
</dbReference>
<dbReference type="GO" id="GO:0005886">
    <property type="term" value="C:plasma membrane"/>
    <property type="evidence" value="ECO:0007669"/>
    <property type="project" value="UniProtKB-SubCell"/>
</dbReference>
<evidence type="ECO:0000256" key="9">
    <source>
        <dbReference type="ARBA" id="ARBA00022989"/>
    </source>
</evidence>
<feature type="region of interest" description="Disordered" evidence="16">
    <location>
        <begin position="530"/>
        <end position="559"/>
    </location>
</feature>
<feature type="compositionally biased region" description="Basic and acidic residues" evidence="16">
    <location>
        <begin position="536"/>
        <end position="559"/>
    </location>
</feature>
<keyword evidence="5 17" id="KW-0812">Transmembrane</keyword>
<evidence type="ECO:0000256" key="3">
    <source>
        <dbReference type="ARBA" id="ARBA00004489"/>
    </source>
</evidence>
<keyword evidence="15" id="KW-0393">Immunoglobulin domain</keyword>
<feature type="domain" description="Ig-like" evidence="19">
    <location>
        <begin position="335"/>
        <end position="396"/>
    </location>
</feature>
<evidence type="ECO:0000256" key="8">
    <source>
        <dbReference type="ARBA" id="ARBA00022889"/>
    </source>
</evidence>
<evidence type="ECO:0000313" key="20">
    <source>
        <dbReference type="Ensembl" id="ENSKMAP00000026921.1"/>
    </source>
</evidence>
<evidence type="ECO:0000313" key="21">
    <source>
        <dbReference type="Proteomes" id="UP000264800"/>
    </source>
</evidence>
<dbReference type="STRING" id="37003.ENSKMAP00000026921"/>
<reference evidence="20" key="2">
    <citation type="submission" date="2025-09" db="UniProtKB">
        <authorList>
            <consortium name="Ensembl"/>
        </authorList>
    </citation>
    <scope>IDENTIFICATION</scope>
</reference>
<evidence type="ECO:0000256" key="15">
    <source>
        <dbReference type="ARBA" id="ARBA00023319"/>
    </source>
</evidence>
<dbReference type="InterPro" id="IPR013783">
    <property type="entry name" value="Ig-like_fold"/>
</dbReference>
<dbReference type="RefSeq" id="XP_017292709.1">
    <property type="nucleotide sequence ID" value="XM_017437220.3"/>
</dbReference>
<dbReference type="Ensembl" id="ENSKMAT00000027260.1">
    <property type="protein sequence ID" value="ENSKMAP00000026921.1"/>
    <property type="gene ID" value="ENSKMAG00000019971.1"/>
</dbReference>
<dbReference type="InterPro" id="IPR003006">
    <property type="entry name" value="Ig/MHC_CS"/>
</dbReference>
<keyword evidence="13" id="KW-0325">Glycoprotein</keyword>
<dbReference type="GO" id="GO:0021885">
    <property type="term" value="P:forebrain cell migration"/>
    <property type="evidence" value="ECO:0007669"/>
    <property type="project" value="Ensembl"/>
</dbReference>
<dbReference type="InterPro" id="IPR013106">
    <property type="entry name" value="Ig_V-set"/>
</dbReference>
<accession>A0A3Q3BCE5</accession>
<dbReference type="InterPro" id="IPR007110">
    <property type="entry name" value="Ig-like_dom"/>
</dbReference>
<dbReference type="GO" id="GO:0031290">
    <property type="term" value="P:retinal ganglion cell axon guidance"/>
    <property type="evidence" value="ECO:0007669"/>
    <property type="project" value="Ensembl"/>
</dbReference>
<dbReference type="RefSeq" id="XP_024866609.1">
    <property type="nucleotide sequence ID" value="XM_025010841.2"/>
</dbReference>
<dbReference type="Proteomes" id="UP000264800">
    <property type="component" value="Unplaced"/>
</dbReference>
<feature type="domain" description="Ig-like" evidence="19">
    <location>
        <begin position="28"/>
        <end position="106"/>
    </location>
</feature>
<feature type="domain" description="Ig-like" evidence="19">
    <location>
        <begin position="401"/>
        <end position="481"/>
    </location>
</feature>
<dbReference type="GO" id="GO:0042802">
    <property type="term" value="F:identical protein binding"/>
    <property type="evidence" value="ECO:0007669"/>
    <property type="project" value="Ensembl"/>
</dbReference>
<dbReference type="SMART" id="SM00409">
    <property type="entry name" value="IG"/>
    <property type="match status" value="3"/>
</dbReference>
<dbReference type="Pfam" id="PF13895">
    <property type="entry name" value="Ig_2"/>
    <property type="match status" value="1"/>
</dbReference>
<keyword evidence="7" id="KW-0391">Immunity</keyword>
<evidence type="ECO:0000256" key="17">
    <source>
        <dbReference type="SAM" id="Phobius"/>
    </source>
</evidence>
<dbReference type="GO" id="GO:0030425">
    <property type="term" value="C:dendrite"/>
    <property type="evidence" value="ECO:0007669"/>
    <property type="project" value="UniProtKB-SubCell"/>
</dbReference>
<sequence>MHLLSALLFLLLLLRRVAALETVIGLYGETVAIPCNYGAKKAEDINMIKWKFDKGDGQPGDLLVKQKDQNVSLLTTDNYQGRVSMAANFTLLLSEAKLADSRTFTCMLVTMTDIQEFPVNVLINKLPAGVEISDKAKELEFGKLTKLGTCVARDANPAANITWLRNNKPLVADGKGISIRNSVAVDAVTGLSTTSSTLEYSAEKVDSVAQFACRADHPLGNGLVSSPVTFTITYSTENISLQVVPQNPVDGDDLTLKCVADGNPAPTSFNFDLKGNVVKVENKDFYTISNISRNSSGVYKCSLIDDPSMEASRNVTVNYLDINLNPSGKIVKRAGEALDITLQIDSSAKSKVHWTKDNVKRDNEPKFTKLTYSDSGLYECEVTMENFKRKASFELVVEGAPIIKNLKETSEGGHQKILTCVAEGSPKPAVSWSINGTLLNETSFSNNKIEHKIAVVPSANLTVSCTVSNEFGIDTKVINVSSLFEEVRMDKQDTAEDGSQTQLVVGVVVGLLIAAVVIALVYWLYMKKSKQGSWKTGEKENGSSEEEKKLEENSQKAEV</sequence>
<keyword evidence="11 17" id="KW-0472">Membrane</keyword>
<evidence type="ECO:0000256" key="7">
    <source>
        <dbReference type="ARBA" id="ARBA00022859"/>
    </source>
</evidence>
<protein>
    <submittedName>
        <fullName evidence="20">Activated leukocyte cell adhesion molecule b</fullName>
    </submittedName>
</protein>
<dbReference type="PROSITE" id="PS00290">
    <property type="entry name" value="IG_MHC"/>
    <property type="match status" value="1"/>
</dbReference>
<feature type="domain" description="Ig-like" evidence="19">
    <location>
        <begin position="250"/>
        <end position="316"/>
    </location>
</feature>
<dbReference type="AlphaFoldDB" id="A0A3Q3BCE5"/>